<dbReference type="EMBL" id="JBHMFA010000006">
    <property type="protein sequence ID" value="MFB9105433.1"/>
    <property type="molecule type" value="Genomic_DNA"/>
</dbReference>
<reference evidence="5 6" key="1">
    <citation type="submission" date="2024-09" db="EMBL/GenBank/DDBJ databases">
        <authorList>
            <person name="Sun Q."/>
            <person name="Mori K."/>
        </authorList>
    </citation>
    <scope>NUCLEOTIDE SEQUENCE [LARGE SCALE GENOMIC DNA]</scope>
    <source>
        <strain evidence="5 6">CECT 8300</strain>
    </source>
</reference>
<dbReference type="InterPro" id="IPR050960">
    <property type="entry name" value="AB_hydrolase_4_sf"/>
</dbReference>
<keyword evidence="3 5" id="KW-0378">Hydrolase</keyword>
<evidence type="ECO:0000313" key="6">
    <source>
        <dbReference type="Proteomes" id="UP001589590"/>
    </source>
</evidence>
<dbReference type="Proteomes" id="UP001589590">
    <property type="component" value="Unassembled WGS sequence"/>
</dbReference>
<dbReference type="PIRSF" id="PIRSF005211">
    <property type="entry name" value="Ab_hydro_YheT"/>
    <property type="match status" value="1"/>
</dbReference>
<dbReference type="InterPro" id="IPR000952">
    <property type="entry name" value="AB_hydrolase_4_CS"/>
</dbReference>
<dbReference type="GO" id="GO:0016787">
    <property type="term" value="F:hydrolase activity"/>
    <property type="evidence" value="ECO:0007669"/>
    <property type="project" value="UniProtKB-KW"/>
</dbReference>
<dbReference type="SUPFAM" id="SSF53474">
    <property type="entry name" value="alpha/beta-Hydrolases"/>
    <property type="match status" value="1"/>
</dbReference>
<comment type="caution">
    <text evidence="5">The sequence shown here is derived from an EMBL/GenBank/DDBJ whole genome shotgun (WGS) entry which is preliminary data.</text>
</comment>
<dbReference type="Gene3D" id="3.40.50.1820">
    <property type="entry name" value="alpha/beta hydrolase"/>
    <property type="match status" value="1"/>
</dbReference>
<keyword evidence="6" id="KW-1185">Reference proteome</keyword>
<dbReference type="Pfam" id="PF00561">
    <property type="entry name" value="Abhydrolase_1"/>
    <property type="match status" value="1"/>
</dbReference>
<dbReference type="InterPro" id="IPR000073">
    <property type="entry name" value="AB_hydrolase_1"/>
</dbReference>
<comment type="similarity">
    <text evidence="1">Belongs to the AB hydrolase superfamily. AB hydrolase 4 family.</text>
</comment>
<dbReference type="InterPro" id="IPR029058">
    <property type="entry name" value="AB_hydrolase_fold"/>
</dbReference>
<evidence type="ECO:0000259" key="4">
    <source>
        <dbReference type="Pfam" id="PF00561"/>
    </source>
</evidence>
<evidence type="ECO:0000313" key="5">
    <source>
        <dbReference type="EMBL" id="MFB9105433.1"/>
    </source>
</evidence>
<gene>
    <name evidence="5" type="ORF">ACFFU1_11000</name>
</gene>
<name>A0ABV5H0V9_9FLAO</name>
<evidence type="ECO:0000256" key="3">
    <source>
        <dbReference type="ARBA" id="ARBA00022801"/>
    </source>
</evidence>
<dbReference type="RefSeq" id="WP_290268203.1">
    <property type="nucleotide sequence ID" value="NZ_JAUFQP010000001.1"/>
</dbReference>
<evidence type="ECO:0000256" key="1">
    <source>
        <dbReference type="ARBA" id="ARBA00010884"/>
    </source>
</evidence>
<accession>A0ABV5H0V9</accession>
<dbReference type="PROSITE" id="PS01133">
    <property type="entry name" value="UPF0017"/>
    <property type="match status" value="1"/>
</dbReference>
<evidence type="ECO:0000256" key="2">
    <source>
        <dbReference type="ARBA" id="ARBA00022487"/>
    </source>
</evidence>
<feature type="domain" description="AB hydrolase-1" evidence="4">
    <location>
        <begin position="62"/>
        <end position="298"/>
    </location>
</feature>
<dbReference type="InterPro" id="IPR012020">
    <property type="entry name" value="ABHD4"/>
</dbReference>
<sequence>MPILQNTYKPRFYFKSGLISTVYSGLARRVEISQKRERLTLSDGDFIDLDWSFSEEKSNACIVLLHGLEGHAQRPYLTGAAQLFNKNKIDAVSVNFRGCSGEINSKFRSYHSGATEDLVDIIQHLISIKKYDKIYLKGISLGANIILKYLGERDTIPTEVKAAIAISAPCDLNGACEELHKLKNKPYSMRFLKHLKASLQLKMEKFPNQMSLETFNNIKTLRDFDNVYTAKAHGFKDAADYYKQCSSLQFLPNIKTPTLIINALNDSFLSPDCYPVKEAKNNANLYLEMPKYGGHVGFVDQNNVYYNEMRALEFVKSVSEN</sequence>
<dbReference type="PANTHER" id="PTHR10794">
    <property type="entry name" value="ABHYDROLASE DOMAIN-CONTAINING PROTEIN"/>
    <property type="match status" value="1"/>
</dbReference>
<keyword evidence="2" id="KW-0719">Serine esterase</keyword>
<organism evidence="5 6">
    <name type="scientific">Algibacter miyuki</name>
    <dbReference type="NCBI Taxonomy" id="1306933"/>
    <lineage>
        <taxon>Bacteria</taxon>
        <taxon>Pseudomonadati</taxon>
        <taxon>Bacteroidota</taxon>
        <taxon>Flavobacteriia</taxon>
        <taxon>Flavobacteriales</taxon>
        <taxon>Flavobacteriaceae</taxon>
        <taxon>Algibacter</taxon>
    </lineage>
</organism>
<dbReference type="PANTHER" id="PTHR10794:SF94">
    <property type="entry name" value="ESTERASE YHET-RELATED"/>
    <property type="match status" value="1"/>
</dbReference>
<proteinExistence type="inferred from homology"/>
<protein>
    <submittedName>
        <fullName evidence="5">YheT family hydrolase</fullName>
    </submittedName>
</protein>